<evidence type="ECO:0000313" key="6">
    <source>
        <dbReference type="Proteomes" id="UP000265631"/>
    </source>
</evidence>
<dbReference type="Gene3D" id="1.25.40.20">
    <property type="entry name" value="Ankyrin repeat-containing domain"/>
    <property type="match status" value="1"/>
</dbReference>
<comment type="caution">
    <text evidence="5">The sequence shown here is derived from an EMBL/GenBank/DDBJ whole genome shotgun (WGS) entry which is preliminary data.</text>
</comment>
<gene>
    <name evidence="5" type="ORF">FIE12Z_6879</name>
</gene>
<evidence type="ECO:0000313" key="5">
    <source>
        <dbReference type="EMBL" id="RFN48824.1"/>
    </source>
</evidence>
<feature type="domain" description="Nephrocystin 3-like N-terminal" evidence="4">
    <location>
        <begin position="386"/>
        <end position="563"/>
    </location>
</feature>
<keyword evidence="6" id="KW-1185">Reference proteome</keyword>
<dbReference type="InterPro" id="IPR027417">
    <property type="entry name" value="P-loop_NTPase"/>
</dbReference>
<protein>
    <submittedName>
        <fullName evidence="5">Src like-proteiny-3 domain</fullName>
    </submittedName>
</protein>
<dbReference type="SUPFAM" id="SSF48403">
    <property type="entry name" value="Ankyrin repeat"/>
    <property type="match status" value="1"/>
</dbReference>
<evidence type="ECO:0000259" key="4">
    <source>
        <dbReference type="Pfam" id="PF24883"/>
    </source>
</evidence>
<dbReference type="InterPro" id="IPR036770">
    <property type="entry name" value="Ankyrin_rpt-contain_sf"/>
</dbReference>
<name>A0A395MLL3_9HYPO</name>
<evidence type="ECO:0000256" key="1">
    <source>
        <dbReference type="ARBA" id="ARBA00022737"/>
    </source>
</evidence>
<dbReference type="Proteomes" id="UP000265631">
    <property type="component" value="Unassembled WGS sequence"/>
</dbReference>
<dbReference type="PROSITE" id="PS50088">
    <property type="entry name" value="ANK_REPEAT"/>
    <property type="match status" value="1"/>
</dbReference>
<evidence type="ECO:0000256" key="3">
    <source>
        <dbReference type="SAM" id="MobiDB-lite"/>
    </source>
</evidence>
<dbReference type="SMART" id="SM00248">
    <property type="entry name" value="ANK"/>
    <property type="match status" value="3"/>
</dbReference>
<dbReference type="STRING" id="2594813.A0A395MLL3"/>
<dbReference type="InterPro" id="IPR002110">
    <property type="entry name" value="Ankyrin_rpt"/>
</dbReference>
<dbReference type="PANTHER" id="PTHR10039">
    <property type="entry name" value="AMELOGENIN"/>
    <property type="match status" value="1"/>
</dbReference>
<feature type="region of interest" description="Disordered" evidence="3">
    <location>
        <begin position="1341"/>
        <end position="1405"/>
    </location>
</feature>
<dbReference type="Pfam" id="PF00023">
    <property type="entry name" value="Ank"/>
    <property type="match status" value="1"/>
</dbReference>
<organism evidence="5 6">
    <name type="scientific">Fusarium flagelliforme</name>
    <dbReference type="NCBI Taxonomy" id="2675880"/>
    <lineage>
        <taxon>Eukaryota</taxon>
        <taxon>Fungi</taxon>
        <taxon>Dikarya</taxon>
        <taxon>Ascomycota</taxon>
        <taxon>Pezizomycotina</taxon>
        <taxon>Sordariomycetes</taxon>
        <taxon>Hypocreomycetidae</taxon>
        <taxon>Hypocreales</taxon>
        <taxon>Nectriaceae</taxon>
        <taxon>Fusarium</taxon>
        <taxon>Fusarium incarnatum-equiseti species complex</taxon>
    </lineage>
</organism>
<feature type="repeat" description="ANK" evidence="2">
    <location>
        <begin position="1131"/>
        <end position="1163"/>
    </location>
</feature>
<dbReference type="Pfam" id="PF24883">
    <property type="entry name" value="NPHP3_N"/>
    <property type="match status" value="1"/>
</dbReference>
<evidence type="ECO:0000256" key="2">
    <source>
        <dbReference type="PROSITE-ProRule" id="PRU00023"/>
    </source>
</evidence>
<keyword evidence="1" id="KW-0677">Repeat</keyword>
<sequence>MAEPQPPHEEGTVLRKDYLKTAFESLEEGTKKGLKDLRERFDEKTKKAIDDLIKKKPDGVPKETLSETKNILKALRHHDYQKLTIQEKGNLQRWALKKRLDSNTVEELSNIKAKHQSQGDTEAGANHDISMSLDDLLLVCGDQKKVDELKKKVFKFLGKEINYTPSGLTAGLVWGIFKVLLQFAVISEKGVEAPMSGIQTTVDVMQRAATYQKYIYDPSGHSTLDQSEIDPFEGCLISTYQRIFKFLVIASKCFTESKVTLWWYVFWNEKDILEFEQDIFKYEQKLFQDATIKSLIDQGSKASIIHDLVKAMNARILGTQESMVEVLSQQSGITIILQSLQSKVDDIQTLIMKNCPNVERDEMLGWFSKARVEDHHRTAKDQRTIDTAEWVLKKQQYLAWSSDSGSSLLWIKGISGAGKTTIISRLVDTYHESAENEDSFAQPHVAYFYCKRDAADRRFSEDIFRSFIRQLASAYHPLPGKLVQTYRVKSPKSSLSTQLYEEDYEGLLIELIPRTTETVLILDALDECVGQDTRSSGEIGKVLKTLKRLLDTELPIKIVVASRYEKRIKHDFNGKHMIEISADDNSNDIKKMVLARINDYNLTDPEVRINQDLEEKILKVFNDKSQGKFQWATLHIDHLLDGLTDGILLGAFAVEETLGQLPEGLVDTYSEIFHRINTKLHKSQKETAFRVLKWLLAMGTCDEKVLIAAICQRLEGQPGDYPNRVEGNVGHILTACQHLVTIQDSKFRFSHLSVQEYLESHQSEFVDTCHYDVAKVCASVLFRYRTAEGATEPWAYYCQKVKFSLPLLSTEQHSSMNELWHFACNQWYNHFDMMISPAQREDIGTIVDNSFPSSFATWLTVRVTGLTKLKESSVTAPDRSLFGIFRYNQSREFQSFWGVPLGAQLWAKSLDVLPESNKKLGFQVVVDTAFSCGIINKLQRLVKRQMTLEMSLDAYEDRPQDSQRLLDRLFQSMMEPESERAKRLMYGSANSVVWARRLFDLADATNGWEDFLALCKTFMNWRQTMLGTADRTMEYFEKLFSFAPQQDQGAEQCYRELARLTLLCICLTGDKELGDFLFNRFPHASTIRYYHLVPPVGFDMDLALARAATGSDSRYIDLLLSHGANKSAATKEGTPLMAALSHERIENAEVLLQAGADMNGVNLNPIMGYGNITIMACSVQDPGLFQLLRKHDAINIGTVAQTGTCLTPLIAACRYGHIDRVNLLLSMGVNFNESVTTGRYANALCAAVEGQSMRAIRQLLRQLLRQKISHSREDALDTWRKNQLEVSTPDYSVSISKKCQALLSWLIVPILQHRHEEGSRGNDTSVTGFNRIEGRRDEVDDFLWDGNDDSNEEDAFSEDGSEGYGYGATNHGEDERDRGDEPEQKQEEGYEHHRTDIHSEGMTDSNLTILRTARRHDGDVTAPNDYELLKNISNIISWLHQHCVQEPQVVQRELARTFGFSLPEHNDSTGAELVRNALLKGFQNVVRLTHKHCSLDDITTTWQGFLDLAEDAMGLNEEVERLANGGV</sequence>
<reference evidence="5 6" key="1">
    <citation type="journal article" date="2018" name="PLoS Pathog.">
        <title>Evolution of structural diversity of trichothecenes, a family of toxins produced by plant pathogenic and entomopathogenic fungi.</title>
        <authorList>
            <person name="Proctor R.H."/>
            <person name="McCormick S.P."/>
            <person name="Kim H.S."/>
            <person name="Cardoza R.E."/>
            <person name="Stanley A.M."/>
            <person name="Lindo L."/>
            <person name="Kelly A."/>
            <person name="Brown D.W."/>
            <person name="Lee T."/>
            <person name="Vaughan M.M."/>
            <person name="Alexander N.J."/>
            <person name="Busman M."/>
            <person name="Gutierrez S."/>
        </authorList>
    </citation>
    <scope>NUCLEOTIDE SEQUENCE [LARGE SCALE GENOMIC DNA]</scope>
    <source>
        <strain evidence="5 6">NRRL 13405</strain>
    </source>
</reference>
<feature type="compositionally biased region" description="Acidic residues" evidence="3">
    <location>
        <begin position="1341"/>
        <end position="1361"/>
    </location>
</feature>
<accession>A0A395MLL3</accession>
<proteinExistence type="predicted"/>
<dbReference type="InterPro" id="IPR056884">
    <property type="entry name" value="NPHP3-like_N"/>
</dbReference>
<dbReference type="Gene3D" id="3.40.50.300">
    <property type="entry name" value="P-loop containing nucleotide triphosphate hydrolases"/>
    <property type="match status" value="1"/>
</dbReference>
<keyword evidence="2" id="KW-0040">ANK repeat</keyword>
<dbReference type="SUPFAM" id="SSF52540">
    <property type="entry name" value="P-loop containing nucleoside triphosphate hydrolases"/>
    <property type="match status" value="1"/>
</dbReference>
<dbReference type="EMBL" id="PXXK01000193">
    <property type="protein sequence ID" value="RFN48824.1"/>
    <property type="molecule type" value="Genomic_DNA"/>
</dbReference>
<feature type="compositionally biased region" description="Basic and acidic residues" evidence="3">
    <location>
        <begin position="1371"/>
        <end position="1401"/>
    </location>
</feature>
<dbReference type="PANTHER" id="PTHR10039:SF14">
    <property type="entry name" value="NACHT DOMAIN-CONTAINING PROTEIN"/>
    <property type="match status" value="1"/>
</dbReference>
<dbReference type="PROSITE" id="PS50297">
    <property type="entry name" value="ANK_REP_REGION"/>
    <property type="match status" value="1"/>
</dbReference>